<keyword evidence="4" id="KW-1185">Reference proteome</keyword>
<dbReference type="InterPro" id="IPR027417">
    <property type="entry name" value="P-loop_NTPase"/>
</dbReference>
<keyword evidence="2" id="KW-0732">Signal</keyword>
<reference evidence="3" key="1">
    <citation type="submission" date="2021-05" db="EMBL/GenBank/DDBJ databases">
        <title>The genome of the haptophyte Pavlova lutheri (Diacronema luteri, Pavlovales) - a model for lipid biosynthesis in eukaryotic algae.</title>
        <authorList>
            <person name="Hulatt C.J."/>
            <person name="Posewitz M.C."/>
        </authorList>
    </citation>
    <scope>NUCLEOTIDE SEQUENCE</scope>
    <source>
        <strain evidence="3">NIVA-4/92</strain>
    </source>
</reference>
<accession>A0A8J5XE00</accession>
<evidence type="ECO:0000313" key="3">
    <source>
        <dbReference type="EMBL" id="KAG8462073.1"/>
    </source>
</evidence>
<sequence length="342" mass="37729">MAVYMFVPLALILGLQLKQPVAWLHIPKTGTSFVNAVMSLACDPGWDRWLGRELGHLFWARVEMARGCAAGFTSSRNVARKAAAFRATAAGLPVPSTWYRAPPGHLGFARWADSNGPLAVTVLRQPEQRLLSGFHAGMHGWRERTRDAGPLTYARKLQGCQVRFLTRGGDQCDSREQPPTTAEVQRAIFLLKRFQFVGIAEEWDLTICLWHRMFGGGRVAPNGTALPWWGACNATQFRNTRPTGVPLAVDQAATLHAATARDVSVLGDFRDEADRRLYAIGRMLFQRRLAEFNVTHAACAPCFRARDAAPAPAPRRASTGTSSQRGQKPPPKRPRQPRTAGP</sequence>
<protein>
    <recommendedName>
        <fullName evidence="5">Sulfotransferase</fullName>
    </recommendedName>
</protein>
<name>A0A8J5XE00_DIALT</name>
<feature type="region of interest" description="Disordered" evidence="1">
    <location>
        <begin position="308"/>
        <end position="342"/>
    </location>
</feature>
<dbReference type="AlphaFoldDB" id="A0A8J5XE00"/>
<evidence type="ECO:0008006" key="5">
    <source>
        <dbReference type="Google" id="ProtNLM"/>
    </source>
</evidence>
<dbReference type="OrthoDB" id="200177at2759"/>
<organism evidence="3 4">
    <name type="scientific">Diacronema lutheri</name>
    <name type="common">Unicellular marine alga</name>
    <name type="synonym">Monochrysis lutheri</name>
    <dbReference type="NCBI Taxonomy" id="2081491"/>
    <lineage>
        <taxon>Eukaryota</taxon>
        <taxon>Haptista</taxon>
        <taxon>Haptophyta</taxon>
        <taxon>Pavlovophyceae</taxon>
        <taxon>Pavlovales</taxon>
        <taxon>Pavlovaceae</taxon>
        <taxon>Diacronema</taxon>
    </lineage>
</organism>
<dbReference type="Proteomes" id="UP000751190">
    <property type="component" value="Unassembled WGS sequence"/>
</dbReference>
<dbReference type="EMBL" id="JAGTXO010000022">
    <property type="protein sequence ID" value="KAG8462073.1"/>
    <property type="molecule type" value="Genomic_DNA"/>
</dbReference>
<dbReference type="OMA" id="HIHREYE"/>
<feature type="compositionally biased region" description="Low complexity" evidence="1">
    <location>
        <begin position="308"/>
        <end position="317"/>
    </location>
</feature>
<evidence type="ECO:0000256" key="1">
    <source>
        <dbReference type="SAM" id="MobiDB-lite"/>
    </source>
</evidence>
<feature type="signal peptide" evidence="2">
    <location>
        <begin position="1"/>
        <end position="23"/>
    </location>
</feature>
<evidence type="ECO:0000313" key="4">
    <source>
        <dbReference type="Proteomes" id="UP000751190"/>
    </source>
</evidence>
<evidence type="ECO:0000256" key="2">
    <source>
        <dbReference type="SAM" id="SignalP"/>
    </source>
</evidence>
<proteinExistence type="predicted"/>
<feature type="chain" id="PRO_5035248113" description="Sulfotransferase" evidence="2">
    <location>
        <begin position="24"/>
        <end position="342"/>
    </location>
</feature>
<gene>
    <name evidence="3" type="ORF">KFE25_011523</name>
</gene>
<comment type="caution">
    <text evidence="3">The sequence shown here is derived from an EMBL/GenBank/DDBJ whole genome shotgun (WGS) entry which is preliminary data.</text>
</comment>
<dbReference type="Gene3D" id="3.40.50.300">
    <property type="entry name" value="P-loop containing nucleotide triphosphate hydrolases"/>
    <property type="match status" value="1"/>
</dbReference>